<protein>
    <recommendedName>
        <fullName evidence="2">GGDEF domain-containing protein</fullName>
    </recommendedName>
</protein>
<dbReference type="InterPro" id="IPR029787">
    <property type="entry name" value="Nucleotide_cyclase"/>
</dbReference>
<reference evidence="3" key="1">
    <citation type="submission" date="2021-01" db="EMBL/GenBank/DDBJ databases">
        <title>Whole genome shotgun sequence of Dactylosporangium siamense NBRC 106093.</title>
        <authorList>
            <person name="Komaki H."/>
            <person name="Tamura T."/>
        </authorList>
    </citation>
    <scope>NUCLEOTIDE SEQUENCE</scope>
    <source>
        <strain evidence="3">NBRC 106093</strain>
    </source>
</reference>
<feature type="domain" description="GGDEF" evidence="2">
    <location>
        <begin position="375"/>
        <end position="503"/>
    </location>
</feature>
<feature type="transmembrane region" description="Helical" evidence="1">
    <location>
        <begin position="85"/>
        <end position="106"/>
    </location>
</feature>
<dbReference type="SUPFAM" id="SSF55073">
    <property type="entry name" value="Nucleotide cyclase"/>
    <property type="match status" value="1"/>
</dbReference>
<feature type="transmembrane region" description="Helical" evidence="1">
    <location>
        <begin position="236"/>
        <end position="255"/>
    </location>
</feature>
<dbReference type="AlphaFoldDB" id="A0A919PSH5"/>
<dbReference type="InterPro" id="IPR052155">
    <property type="entry name" value="Biofilm_reg_signaling"/>
</dbReference>
<dbReference type="EMBL" id="BONQ01000127">
    <property type="protein sequence ID" value="GIG50070.1"/>
    <property type="molecule type" value="Genomic_DNA"/>
</dbReference>
<feature type="transmembrane region" description="Helical" evidence="1">
    <location>
        <begin position="18"/>
        <end position="39"/>
    </location>
</feature>
<dbReference type="Pfam" id="PF00990">
    <property type="entry name" value="GGDEF"/>
    <property type="match status" value="1"/>
</dbReference>
<keyword evidence="1" id="KW-0472">Membrane</keyword>
<accession>A0A919PSH5</accession>
<dbReference type="Proteomes" id="UP000660611">
    <property type="component" value="Unassembled WGS sequence"/>
</dbReference>
<feature type="transmembrane region" description="Helical" evidence="1">
    <location>
        <begin position="275"/>
        <end position="294"/>
    </location>
</feature>
<feature type="transmembrane region" description="Helical" evidence="1">
    <location>
        <begin position="112"/>
        <end position="130"/>
    </location>
</feature>
<keyword evidence="4" id="KW-1185">Reference proteome</keyword>
<evidence type="ECO:0000256" key="1">
    <source>
        <dbReference type="SAM" id="Phobius"/>
    </source>
</evidence>
<gene>
    <name evidence="3" type="ORF">Dsi01nite_081110</name>
</gene>
<dbReference type="SMART" id="SM00267">
    <property type="entry name" value="GGDEF"/>
    <property type="match status" value="1"/>
</dbReference>
<dbReference type="Gene3D" id="3.30.70.270">
    <property type="match status" value="1"/>
</dbReference>
<dbReference type="InterPro" id="IPR043128">
    <property type="entry name" value="Rev_trsase/Diguanyl_cyclase"/>
</dbReference>
<feature type="transmembrane region" description="Helical" evidence="1">
    <location>
        <begin position="45"/>
        <end position="64"/>
    </location>
</feature>
<dbReference type="CDD" id="cd01949">
    <property type="entry name" value="GGDEF"/>
    <property type="match status" value="1"/>
</dbReference>
<dbReference type="PANTHER" id="PTHR44757:SF2">
    <property type="entry name" value="BIOFILM ARCHITECTURE MAINTENANCE PROTEIN MBAA"/>
    <property type="match status" value="1"/>
</dbReference>
<dbReference type="PANTHER" id="PTHR44757">
    <property type="entry name" value="DIGUANYLATE CYCLASE DGCP"/>
    <property type="match status" value="1"/>
</dbReference>
<feature type="transmembrane region" description="Helical" evidence="1">
    <location>
        <begin position="142"/>
        <end position="162"/>
    </location>
</feature>
<evidence type="ECO:0000313" key="4">
    <source>
        <dbReference type="Proteomes" id="UP000660611"/>
    </source>
</evidence>
<feature type="transmembrane region" description="Helical" evidence="1">
    <location>
        <begin position="212"/>
        <end position="230"/>
    </location>
</feature>
<dbReference type="PROSITE" id="PS50887">
    <property type="entry name" value="GGDEF"/>
    <property type="match status" value="1"/>
</dbReference>
<sequence length="510" mass="54050">MINGTGRHDMRRPRGVDALLPAGATAAVVAVLAALILPSQAAEPVIVLVDLALIGALTSMFHRTARVPGLPPPTARFWASMTRALLVYAIGMAVDLTALLVTAAGGRTVPMYGAQLVYPVAGLLIMYAVFKYPTTAQNRSERLRLGLDAAIVLVGVASFVWYFTVSRRWAPGQSWLSLSESLALPVTVLVAGFGVLRVAFVGARLLTRPTLACYAACITLTGVATTLPAPPEAVPLGATTLLLLAQLCSLGGSLLQYHASLGGTTQPPGPTRRPFSVLPYGASAAAFGLLVIVVGPDLDWRRWGVLAGTGVLLSLVTTRQLTALRENGHLLARNRLLTEQLQHQAWHDELTGLANRAYLGRHVEEAIQRYTTTGADTALLLIDLDGFKAVNDTLGHEVGDRLLCEVADRLVSVAHEGVVCRLGGDEFVVLIERRLAGPLADRLVRAVASPAVIGAHTTRVGASIGVAYISHSPTGIVDLLRRADAAMYAVKSAGKNNWRLSEPEKVAARP</sequence>
<evidence type="ECO:0000313" key="3">
    <source>
        <dbReference type="EMBL" id="GIG50070.1"/>
    </source>
</evidence>
<proteinExistence type="predicted"/>
<evidence type="ECO:0000259" key="2">
    <source>
        <dbReference type="PROSITE" id="PS50887"/>
    </source>
</evidence>
<comment type="caution">
    <text evidence="3">The sequence shown here is derived from an EMBL/GenBank/DDBJ whole genome shotgun (WGS) entry which is preliminary data.</text>
</comment>
<dbReference type="NCBIfam" id="TIGR00254">
    <property type="entry name" value="GGDEF"/>
    <property type="match status" value="1"/>
</dbReference>
<keyword evidence="1" id="KW-1133">Transmembrane helix</keyword>
<dbReference type="InterPro" id="IPR000160">
    <property type="entry name" value="GGDEF_dom"/>
</dbReference>
<organism evidence="3 4">
    <name type="scientific">Dactylosporangium siamense</name>
    <dbReference type="NCBI Taxonomy" id="685454"/>
    <lineage>
        <taxon>Bacteria</taxon>
        <taxon>Bacillati</taxon>
        <taxon>Actinomycetota</taxon>
        <taxon>Actinomycetes</taxon>
        <taxon>Micromonosporales</taxon>
        <taxon>Micromonosporaceae</taxon>
        <taxon>Dactylosporangium</taxon>
    </lineage>
</organism>
<keyword evidence="1" id="KW-0812">Transmembrane</keyword>
<name>A0A919PSH5_9ACTN</name>
<feature type="transmembrane region" description="Helical" evidence="1">
    <location>
        <begin position="182"/>
        <end position="200"/>
    </location>
</feature>